<keyword evidence="1" id="KW-1133">Transmembrane helix</keyword>
<evidence type="ECO:0000256" key="1">
    <source>
        <dbReference type="SAM" id="Phobius"/>
    </source>
</evidence>
<evidence type="ECO:0000313" key="2">
    <source>
        <dbReference type="EMBL" id="KAK6981541.1"/>
    </source>
</evidence>
<keyword evidence="1" id="KW-0472">Membrane</keyword>
<reference evidence="2 3" key="1">
    <citation type="journal article" date="2024" name="J Genomics">
        <title>Draft genome sequencing and assembly of Favolaschia claudopus CIRM-BRFM 2984 isolated from oak limbs.</title>
        <authorList>
            <person name="Navarro D."/>
            <person name="Drula E."/>
            <person name="Chaduli D."/>
            <person name="Cazenave R."/>
            <person name="Ahrendt S."/>
            <person name="Wang J."/>
            <person name="Lipzen A."/>
            <person name="Daum C."/>
            <person name="Barry K."/>
            <person name="Grigoriev I.V."/>
            <person name="Favel A."/>
            <person name="Rosso M.N."/>
            <person name="Martin F."/>
        </authorList>
    </citation>
    <scope>NUCLEOTIDE SEQUENCE [LARGE SCALE GENOMIC DNA]</scope>
    <source>
        <strain evidence="2 3">CIRM-BRFM 2984</strain>
    </source>
</reference>
<accession>A0AAV9ZHM1</accession>
<dbReference type="AlphaFoldDB" id="A0AAV9ZHM1"/>
<gene>
    <name evidence="2" type="ORF">R3P38DRAFT_2808021</name>
</gene>
<evidence type="ECO:0000313" key="3">
    <source>
        <dbReference type="Proteomes" id="UP001362999"/>
    </source>
</evidence>
<proteinExistence type="predicted"/>
<name>A0AAV9ZHM1_9AGAR</name>
<dbReference type="Proteomes" id="UP001362999">
    <property type="component" value="Unassembled WGS sequence"/>
</dbReference>
<organism evidence="2 3">
    <name type="scientific">Favolaschia claudopus</name>
    <dbReference type="NCBI Taxonomy" id="2862362"/>
    <lineage>
        <taxon>Eukaryota</taxon>
        <taxon>Fungi</taxon>
        <taxon>Dikarya</taxon>
        <taxon>Basidiomycota</taxon>
        <taxon>Agaricomycotina</taxon>
        <taxon>Agaricomycetes</taxon>
        <taxon>Agaricomycetidae</taxon>
        <taxon>Agaricales</taxon>
        <taxon>Marasmiineae</taxon>
        <taxon>Mycenaceae</taxon>
        <taxon>Favolaschia</taxon>
    </lineage>
</organism>
<protein>
    <submittedName>
        <fullName evidence="2">Uncharacterized protein</fullName>
    </submittedName>
</protein>
<keyword evidence="3" id="KW-1185">Reference proteome</keyword>
<feature type="transmembrane region" description="Helical" evidence="1">
    <location>
        <begin position="52"/>
        <end position="77"/>
    </location>
</feature>
<dbReference type="EMBL" id="JAWWNJ010000149">
    <property type="protein sequence ID" value="KAK6981541.1"/>
    <property type="molecule type" value="Genomic_DNA"/>
</dbReference>
<keyword evidence="1" id="KW-0812">Transmembrane</keyword>
<feature type="transmembrane region" description="Helical" evidence="1">
    <location>
        <begin position="511"/>
        <end position="529"/>
    </location>
</feature>
<comment type="caution">
    <text evidence="2">The sequence shown here is derived from an EMBL/GenBank/DDBJ whole genome shotgun (WGS) entry which is preliminary data.</text>
</comment>
<sequence length="621" mass="67424">MASLASKLMPLPGLILSSTIAVVLLVYSNHDSPALYAYVSGHPITTQIGLQLIIHVLGFTHILALSTIMNLSTRLYFQHNPVSLARLQLWSSLSSVKVTWNLPMIHAGILFGYLFIHLLPASLWAGALAPIPTQSTILGQFHVPSYPEDLSGDFWNQTNIAKEDFDRHFLANSVIRNAHGVFAFTPAAIFQGQILNSASNVAGIGSPHVHAKIDNSHLLYAGRSYGVGASAGLDNVVLPEGEYSALHYIYQETGYLTKVDCTKNETAGWGVHFWAVRSSTVFPDEYLACGVLPNTPYYPGEFFPDSGCPDLILGFQADWYGLLSIEFPAKNLFALQGRSGFSHHFFAIATSDGEYSTLNQTQCEATFVPQRFQILVNMTSSLITVEPIGNSSVEIDPSSVTYGTGLGLLPQLIILQATYLSRGISGPYTAALADAILSNTENVALAQNASANDTRIILKGTSTALESILDDLLVQIASAQLEIAWRDSGVSNAATSTSTLVTVAAMRLGTLRYIILAASLNFLIMLIYVEELIRTRAWRGLQEFDYTDLSNIIVAVSRGGNDIALVVTAEEKEHNILPQNLNHTVGGDTKLLLQFDNGTPMIKAEHPFDPYNELSALDSAE</sequence>